<dbReference type="AlphaFoldDB" id="A0AB39KZB8"/>
<protein>
    <recommendedName>
        <fullName evidence="3">Integral membrane protein</fullName>
    </recommendedName>
</protein>
<sequence>MPTAEDSATRRPWTLIVLVAIVLLEAAVLLGFAVFYAVSLIAGQAETSPGGAAFTLVLLAAFGAWLGSAGVFLWRGRRWPRSVALVAQLFALTIGIPTLTSGVVTFGLGILVPAVAAIFLLFNRRVVAFTQGSARLRGTEGSESGGPAAP</sequence>
<accession>A0AB39KZB8</accession>
<proteinExistence type="predicted"/>
<keyword evidence="1" id="KW-1133">Transmembrane helix</keyword>
<feature type="transmembrane region" description="Helical" evidence="1">
    <location>
        <begin position="103"/>
        <end position="122"/>
    </location>
</feature>
<dbReference type="KEGG" id="spue:AB5L97_12235"/>
<keyword evidence="1" id="KW-0812">Transmembrane</keyword>
<evidence type="ECO:0000256" key="1">
    <source>
        <dbReference type="SAM" id="Phobius"/>
    </source>
</evidence>
<name>A0AB39KZB8_9MICC</name>
<feature type="transmembrane region" description="Helical" evidence="1">
    <location>
        <begin position="81"/>
        <end position="97"/>
    </location>
</feature>
<gene>
    <name evidence="2" type="ORF">AB5L97_12235</name>
</gene>
<evidence type="ECO:0008006" key="3">
    <source>
        <dbReference type="Google" id="ProtNLM"/>
    </source>
</evidence>
<evidence type="ECO:0000313" key="2">
    <source>
        <dbReference type="EMBL" id="XDP44051.1"/>
    </source>
</evidence>
<feature type="transmembrane region" description="Helical" evidence="1">
    <location>
        <begin position="50"/>
        <end position="74"/>
    </location>
</feature>
<reference evidence="2" key="1">
    <citation type="submission" date="2024-07" db="EMBL/GenBank/DDBJ databases">
        <authorList>
            <person name="fu j."/>
        </authorList>
    </citation>
    <scope>NUCLEOTIDE SEQUENCE</scope>
    <source>
        <strain evidence="2">P10A9</strain>
    </source>
</reference>
<dbReference type="EMBL" id="CP163302">
    <property type="protein sequence ID" value="XDP44051.1"/>
    <property type="molecule type" value="Genomic_DNA"/>
</dbReference>
<keyword evidence="1" id="KW-0472">Membrane</keyword>
<organism evidence="2">
    <name type="scientific">Sinomonas puerhi</name>
    <dbReference type="NCBI Taxonomy" id="3238584"/>
    <lineage>
        <taxon>Bacteria</taxon>
        <taxon>Bacillati</taxon>
        <taxon>Actinomycetota</taxon>
        <taxon>Actinomycetes</taxon>
        <taxon>Micrococcales</taxon>
        <taxon>Micrococcaceae</taxon>
        <taxon>Sinomonas</taxon>
    </lineage>
</organism>
<dbReference type="RefSeq" id="WP_369044875.1">
    <property type="nucleotide sequence ID" value="NZ_CP163302.1"/>
</dbReference>
<feature type="transmembrane region" description="Helical" evidence="1">
    <location>
        <begin position="12"/>
        <end position="38"/>
    </location>
</feature>